<organism evidence="1 2">
    <name type="scientific">Vaccinium darrowii</name>
    <dbReference type="NCBI Taxonomy" id="229202"/>
    <lineage>
        <taxon>Eukaryota</taxon>
        <taxon>Viridiplantae</taxon>
        <taxon>Streptophyta</taxon>
        <taxon>Embryophyta</taxon>
        <taxon>Tracheophyta</taxon>
        <taxon>Spermatophyta</taxon>
        <taxon>Magnoliopsida</taxon>
        <taxon>eudicotyledons</taxon>
        <taxon>Gunneridae</taxon>
        <taxon>Pentapetalae</taxon>
        <taxon>asterids</taxon>
        <taxon>Ericales</taxon>
        <taxon>Ericaceae</taxon>
        <taxon>Vaccinioideae</taxon>
        <taxon>Vaccinieae</taxon>
        <taxon>Vaccinium</taxon>
    </lineage>
</organism>
<protein>
    <submittedName>
        <fullName evidence="1">Uncharacterized protein</fullName>
    </submittedName>
</protein>
<name>A0ACB7XKE3_9ERIC</name>
<evidence type="ECO:0000313" key="1">
    <source>
        <dbReference type="EMBL" id="KAH7841264.1"/>
    </source>
</evidence>
<keyword evidence="2" id="KW-1185">Reference proteome</keyword>
<accession>A0ACB7XKE3</accession>
<evidence type="ECO:0000313" key="2">
    <source>
        <dbReference type="Proteomes" id="UP000828048"/>
    </source>
</evidence>
<sequence length="115" mass="12598">MLWTKLKRKAMRRRKVSSCSSKCKCFSSNAADKAQEGGHAEKEKSRLACQVIARPELDGMRLAVPAATRNFAVDGYKPKPHLKVSRHGAGAVMAKMKGSVESKTINHEAESDELA</sequence>
<reference evidence="1 2" key="1">
    <citation type="journal article" date="2021" name="Hortic Res">
        <title>High-quality reference genome and annotation aids understanding of berry development for evergreen blueberry (Vaccinium darrowii).</title>
        <authorList>
            <person name="Yu J."/>
            <person name="Hulse-Kemp A.M."/>
            <person name="Babiker E."/>
            <person name="Staton M."/>
        </authorList>
    </citation>
    <scope>NUCLEOTIDE SEQUENCE [LARGE SCALE GENOMIC DNA]</scope>
    <source>
        <strain evidence="2">cv. NJ 8807/NJ 8810</strain>
        <tissue evidence="1">Young leaf</tissue>
    </source>
</reference>
<gene>
    <name evidence="1" type="ORF">Vadar_027746</name>
</gene>
<comment type="caution">
    <text evidence="1">The sequence shown here is derived from an EMBL/GenBank/DDBJ whole genome shotgun (WGS) entry which is preliminary data.</text>
</comment>
<dbReference type="EMBL" id="CM037160">
    <property type="protein sequence ID" value="KAH7841264.1"/>
    <property type="molecule type" value="Genomic_DNA"/>
</dbReference>
<dbReference type="Proteomes" id="UP000828048">
    <property type="component" value="Chromosome 10"/>
</dbReference>
<proteinExistence type="predicted"/>